<dbReference type="GO" id="GO:0000155">
    <property type="term" value="F:phosphorelay sensor kinase activity"/>
    <property type="evidence" value="ECO:0007669"/>
    <property type="project" value="InterPro"/>
</dbReference>
<feature type="transmembrane region" description="Helical" evidence="4">
    <location>
        <begin position="270"/>
        <end position="291"/>
    </location>
</feature>
<dbReference type="Gene3D" id="1.20.5.1930">
    <property type="match status" value="1"/>
</dbReference>
<dbReference type="Pfam" id="PF02518">
    <property type="entry name" value="HATPase_c"/>
    <property type="match status" value="1"/>
</dbReference>
<feature type="domain" description="Histidine kinase/HSP90-like ATPase" evidence="5">
    <location>
        <begin position="560"/>
        <end position="649"/>
    </location>
</feature>
<dbReference type="InterPro" id="IPR036890">
    <property type="entry name" value="HATPase_C_sf"/>
</dbReference>
<dbReference type="Gene3D" id="3.30.565.10">
    <property type="entry name" value="Histidine kinase-like ATPase, C-terminal domain"/>
    <property type="match status" value="1"/>
</dbReference>
<feature type="transmembrane region" description="Helical" evidence="4">
    <location>
        <begin position="20"/>
        <end position="39"/>
    </location>
</feature>
<protein>
    <submittedName>
        <fullName evidence="6">Signal transduction histidine kinase</fullName>
    </submittedName>
</protein>
<dbReference type="PANTHER" id="PTHR24421">
    <property type="entry name" value="NITRATE/NITRITE SENSOR PROTEIN NARX-RELATED"/>
    <property type="match status" value="1"/>
</dbReference>
<evidence type="ECO:0000259" key="5">
    <source>
        <dbReference type="SMART" id="SM00387"/>
    </source>
</evidence>
<dbReference type="InterPro" id="IPR003594">
    <property type="entry name" value="HATPase_dom"/>
</dbReference>
<keyword evidence="7" id="KW-1185">Reference proteome</keyword>
<dbReference type="GO" id="GO:0016020">
    <property type="term" value="C:membrane"/>
    <property type="evidence" value="ECO:0007669"/>
    <property type="project" value="InterPro"/>
</dbReference>
<reference evidence="6 7" key="1">
    <citation type="submission" date="2020-08" db="EMBL/GenBank/DDBJ databases">
        <title>Sequencing the genomes of 1000 actinobacteria strains.</title>
        <authorList>
            <person name="Klenk H.-P."/>
        </authorList>
    </citation>
    <scope>NUCLEOTIDE SEQUENCE [LARGE SCALE GENOMIC DNA]</scope>
    <source>
        <strain evidence="6 7">DSM 45886</strain>
    </source>
</reference>
<dbReference type="CDD" id="cd16917">
    <property type="entry name" value="HATPase_UhpB-NarQ-NarX-like"/>
    <property type="match status" value="1"/>
</dbReference>
<organism evidence="6 7">
    <name type="scientific">Micromonospora polyrhachis</name>
    <dbReference type="NCBI Taxonomy" id="1282883"/>
    <lineage>
        <taxon>Bacteria</taxon>
        <taxon>Bacillati</taxon>
        <taxon>Actinomycetota</taxon>
        <taxon>Actinomycetes</taxon>
        <taxon>Micromonosporales</taxon>
        <taxon>Micromonosporaceae</taxon>
        <taxon>Micromonospora</taxon>
    </lineage>
</organism>
<dbReference type="EMBL" id="JACHJW010000001">
    <property type="protein sequence ID" value="MBB4956645.1"/>
    <property type="molecule type" value="Genomic_DNA"/>
</dbReference>
<dbReference type="Proteomes" id="UP000578819">
    <property type="component" value="Unassembled WGS sequence"/>
</dbReference>
<evidence type="ECO:0000313" key="7">
    <source>
        <dbReference type="Proteomes" id="UP000578819"/>
    </source>
</evidence>
<dbReference type="SUPFAM" id="SSF55874">
    <property type="entry name" value="ATPase domain of HSP90 chaperone/DNA topoisomerase II/histidine kinase"/>
    <property type="match status" value="1"/>
</dbReference>
<feature type="transmembrane region" description="Helical" evidence="4">
    <location>
        <begin position="109"/>
        <end position="125"/>
    </location>
</feature>
<name>A0A7W7WMB2_9ACTN</name>
<keyword evidence="4" id="KW-0812">Transmembrane</keyword>
<gene>
    <name evidence="6" type="ORF">FHR38_000378</name>
</gene>
<dbReference type="Pfam" id="PF07730">
    <property type="entry name" value="HisKA_3"/>
    <property type="match status" value="1"/>
</dbReference>
<sequence>MTDPSLRDNPPWWPRPAWPTQLAWAIAALSMLTLAVGMITELTDSRAGIPADTRDWLLAGLCAPIGARIAAHTARNACGWLILAVGLLSAITILSSLPAGDPAAWLRQWSLWPGYGLLFLVVLLFPNGRPLTRRWRWVAIVLAITTGLSTVALASLTARESGNLVSGDRIAAAGWEVPLFLATAALTLAGGGLAVLALVLRIRRTPRPRRGPLLWAGANAVLLLVAVVLEVFEGVPVVWLAATLAIPITAAIGVLRYGLYDIGLLVHRSLLNGLVTAAIIVVYAGAVALATRTVPQAAGPVAAAVTVLALFPLRQAVQAALGRGLHGLGARPYEMLTHLSRRIGVAQTPEEVLVTAMAAIGDGLKIPFAAVHLGDRMKAEAVHGRQRPWPVVSLRLSYRGRTIGRLVVQQRSPDEPWSRRERTLLNNLAEQLGPPAASVALTRDLQTARERLVQAREEELRRLQRELHDGIGPALVGTRMLAQVARTHPGTPVGQDALASLESDLAGATVELRRIIDNLRPPALDGGLAAALDTAARRHRGPELDVTVTVTEALDDLPAAVEVASYRIVDEALTNVAKHARASRATVALVRQPAEVTITVEDDGVGLRGQQTDGVGLSSMAERCQELGGTLRVVPLAEGTRIIAAIPLG</sequence>
<keyword evidence="3" id="KW-0902">Two-component regulatory system</keyword>
<keyword evidence="1" id="KW-0808">Transferase</keyword>
<keyword evidence="4" id="KW-0472">Membrane</keyword>
<dbReference type="GO" id="GO:0046983">
    <property type="term" value="F:protein dimerization activity"/>
    <property type="evidence" value="ECO:0007669"/>
    <property type="project" value="InterPro"/>
</dbReference>
<feature type="transmembrane region" description="Helical" evidence="4">
    <location>
        <begin position="77"/>
        <end position="97"/>
    </location>
</feature>
<dbReference type="InterPro" id="IPR011712">
    <property type="entry name" value="Sig_transdc_His_kin_sub3_dim/P"/>
</dbReference>
<keyword evidence="4" id="KW-1133">Transmembrane helix</keyword>
<dbReference type="InterPro" id="IPR050482">
    <property type="entry name" value="Sensor_HK_TwoCompSys"/>
</dbReference>
<accession>A0A7W7WMB2</accession>
<evidence type="ECO:0000256" key="2">
    <source>
        <dbReference type="ARBA" id="ARBA00022777"/>
    </source>
</evidence>
<dbReference type="SMART" id="SM00387">
    <property type="entry name" value="HATPase_c"/>
    <property type="match status" value="1"/>
</dbReference>
<evidence type="ECO:0000256" key="4">
    <source>
        <dbReference type="SAM" id="Phobius"/>
    </source>
</evidence>
<proteinExistence type="predicted"/>
<feature type="transmembrane region" description="Helical" evidence="4">
    <location>
        <begin position="178"/>
        <end position="200"/>
    </location>
</feature>
<feature type="transmembrane region" description="Helical" evidence="4">
    <location>
        <begin position="238"/>
        <end position="258"/>
    </location>
</feature>
<evidence type="ECO:0000256" key="3">
    <source>
        <dbReference type="ARBA" id="ARBA00023012"/>
    </source>
</evidence>
<evidence type="ECO:0000256" key="1">
    <source>
        <dbReference type="ARBA" id="ARBA00022679"/>
    </source>
</evidence>
<feature type="transmembrane region" description="Helical" evidence="4">
    <location>
        <begin position="137"/>
        <end position="158"/>
    </location>
</feature>
<feature type="transmembrane region" description="Helical" evidence="4">
    <location>
        <begin position="212"/>
        <end position="232"/>
    </location>
</feature>
<keyword evidence="2 6" id="KW-0418">Kinase</keyword>
<evidence type="ECO:0000313" key="6">
    <source>
        <dbReference type="EMBL" id="MBB4956645.1"/>
    </source>
</evidence>
<dbReference type="AlphaFoldDB" id="A0A7W7WMB2"/>
<comment type="caution">
    <text evidence="6">The sequence shown here is derived from an EMBL/GenBank/DDBJ whole genome shotgun (WGS) entry which is preliminary data.</text>
</comment>
<dbReference type="RefSeq" id="WP_184532203.1">
    <property type="nucleotide sequence ID" value="NZ_JACHJW010000001.1"/>
</dbReference>